<keyword evidence="3" id="KW-0808">Transferase</keyword>
<dbReference type="EMBL" id="SSTE01013117">
    <property type="protein sequence ID" value="KAA0047575.1"/>
    <property type="molecule type" value="Genomic_DNA"/>
</dbReference>
<organism evidence="2 4">
    <name type="scientific">Cucumis melo var. makuwa</name>
    <name type="common">Oriental melon</name>
    <dbReference type="NCBI Taxonomy" id="1194695"/>
    <lineage>
        <taxon>Eukaryota</taxon>
        <taxon>Viridiplantae</taxon>
        <taxon>Streptophyta</taxon>
        <taxon>Embryophyta</taxon>
        <taxon>Tracheophyta</taxon>
        <taxon>Spermatophyta</taxon>
        <taxon>Magnoliopsida</taxon>
        <taxon>eudicotyledons</taxon>
        <taxon>Gunneridae</taxon>
        <taxon>Pentapetalae</taxon>
        <taxon>rosids</taxon>
        <taxon>fabids</taxon>
        <taxon>Cucurbitales</taxon>
        <taxon>Cucurbitaceae</taxon>
        <taxon>Benincaseae</taxon>
        <taxon>Cucumis</taxon>
    </lineage>
</organism>
<sequence length="278" mass="32635">MLCDLEYDASYLLYDIVCEIPFAFYVTFAGTTNLADVEKWAGRKGLVVLEEFRKTFKNKFYPRSFCDAKRNEFMSLVQGDMIVAEYEKRFIELDATMRVKRCMVDDKKYKIFKKGPYGQSFNSLRADERRHETRPGVKRQTSRNEETLNLVLIIPHVLGLVMEEDFRGKIEVDLILFELDELDEIFGMDFLTKYHAILDCSNKKARKLMNKRHTAYLTHMVDTQTSKDDSSKEPIVRKYLDDSSKDYSVVVSFSKSRIEMGTHNCRLLVWVVLDTQWL</sequence>
<reference evidence="4 5" key="1">
    <citation type="submission" date="2019-08" db="EMBL/GenBank/DDBJ databases">
        <title>Draft genome sequences of two oriental melons (Cucumis melo L. var makuwa).</title>
        <authorList>
            <person name="Kwon S.-Y."/>
        </authorList>
    </citation>
    <scope>NUCLEOTIDE SEQUENCE [LARGE SCALE GENOMIC DNA]</scope>
    <source>
        <strain evidence="5">cv. Chang Bougi</strain>
        <strain evidence="4">cv. SW 3</strain>
        <tissue evidence="2">Leaf</tissue>
    </source>
</reference>
<dbReference type="Proteomes" id="UP000321947">
    <property type="component" value="Unassembled WGS sequence"/>
</dbReference>
<dbReference type="EMBL" id="SSTD01008735">
    <property type="protein sequence ID" value="TYK14969.1"/>
    <property type="molecule type" value="Genomic_DNA"/>
</dbReference>
<dbReference type="Proteomes" id="UP000321393">
    <property type="component" value="Unassembled WGS sequence"/>
</dbReference>
<evidence type="ECO:0000313" key="4">
    <source>
        <dbReference type="Proteomes" id="UP000321393"/>
    </source>
</evidence>
<evidence type="ECO:0000313" key="5">
    <source>
        <dbReference type="Proteomes" id="UP000321947"/>
    </source>
</evidence>
<name>A0A5A7U1R2_CUCMM</name>
<keyword evidence="3" id="KW-0489">Methyltransferase</keyword>
<dbReference type="GO" id="GO:0008168">
    <property type="term" value="F:methyltransferase activity"/>
    <property type="evidence" value="ECO:0007669"/>
    <property type="project" value="UniProtKB-KW"/>
</dbReference>
<comment type="caution">
    <text evidence="2">The sequence shown here is derived from an EMBL/GenBank/DDBJ whole genome shotgun (WGS) entry which is preliminary data.</text>
</comment>
<evidence type="ECO:0000259" key="1">
    <source>
        <dbReference type="Pfam" id="PF03732"/>
    </source>
</evidence>
<accession>A0A5A7U1R2</accession>
<gene>
    <name evidence="3" type="ORF">E5676_scaffold2754G00200</name>
    <name evidence="2" type="ORF">E6C27_scaffold115G00380</name>
</gene>
<feature type="domain" description="Retrotransposon gag" evidence="1">
    <location>
        <begin position="50"/>
        <end position="99"/>
    </location>
</feature>
<dbReference type="Pfam" id="PF03732">
    <property type="entry name" value="Retrotrans_gag"/>
    <property type="match status" value="1"/>
</dbReference>
<dbReference type="AlphaFoldDB" id="A0A5A7U1R2"/>
<dbReference type="InterPro" id="IPR005162">
    <property type="entry name" value="Retrotrans_gag_dom"/>
</dbReference>
<protein>
    <submittedName>
        <fullName evidence="2">Pyridoxal-phosphate-dependent serine hydroxymethyltransferase</fullName>
    </submittedName>
</protein>
<evidence type="ECO:0000313" key="3">
    <source>
        <dbReference type="EMBL" id="TYK14969.1"/>
    </source>
</evidence>
<dbReference type="Pfam" id="PF08284">
    <property type="entry name" value="RVP_2"/>
    <property type="match status" value="1"/>
</dbReference>
<evidence type="ECO:0000313" key="2">
    <source>
        <dbReference type="EMBL" id="KAA0047575.1"/>
    </source>
</evidence>
<dbReference type="OrthoDB" id="2272416at2759"/>
<dbReference type="GO" id="GO:0032259">
    <property type="term" value="P:methylation"/>
    <property type="evidence" value="ECO:0007669"/>
    <property type="project" value="UniProtKB-KW"/>
</dbReference>
<proteinExistence type="predicted"/>